<dbReference type="Proteomes" id="UP000605427">
    <property type="component" value="Unassembled WGS sequence"/>
</dbReference>
<organism evidence="8 9">
    <name type="scientific">Saccharibacillus endophyticus</name>
    <dbReference type="NCBI Taxonomy" id="2060666"/>
    <lineage>
        <taxon>Bacteria</taxon>
        <taxon>Bacillati</taxon>
        <taxon>Bacillota</taxon>
        <taxon>Bacilli</taxon>
        <taxon>Bacillales</taxon>
        <taxon>Paenibacillaceae</taxon>
        <taxon>Saccharibacillus</taxon>
    </lineage>
</organism>
<dbReference type="CDD" id="cd07039">
    <property type="entry name" value="TPP_PYR_POX"/>
    <property type="match status" value="1"/>
</dbReference>
<proteinExistence type="inferred from homology"/>
<name>A0ABQ1ZTN1_9BACL</name>
<keyword evidence="3" id="KW-0830">Ubiquinone</keyword>
<dbReference type="InterPro" id="IPR029061">
    <property type="entry name" value="THDP-binding"/>
</dbReference>
<dbReference type="InterPro" id="IPR012001">
    <property type="entry name" value="Thiamin_PyroP_enz_TPP-bd_dom"/>
</dbReference>
<feature type="binding site" evidence="3">
    <location>
        <position position="489"/>
    </location>
    <ligand>
        <name>Mg(2+)</name>
        <dbReference type="ChEBI" id="CHEBI:18420"/>
    </ligand>
</feature>
<feature type="binding site" evidence="3">
    <location>
        <position position="319"/>
    </location>
    <ligand>
        <name>FAD</name>
        <dbReference type="ChEBI" id="CHEBI:57692"/>
    </ligand>
</feature>
<dbReference type="HAMAP" id="MF_00850">
    <property type="entry name" value="POX"/>
    <property type="match status" value="1"/>
</dbReference>
<keyword evidence="3" id="KW-0460">Magnesium</keyword>
<dbReference type="InterPro" id="IPR047210">
    <property type="entry name" value="TPP_PYR_POXB-like"/>
</dbReference>
<keyword evidence="2 3" id="KW-0786">Thiamine pyrophosphate</keyword>
<dbReference type="InterPro" id="IPR047212">
    <property type="entry name" value="TPP_POXB-like"/>
</dbReference>
<dbReference type="CDD" id="cd02014">
    <property type="entry name" value="TPP_POX"/>
    <property type="match status" value="1"/>
</dbReference>
<comment type="domain">
    <text evidence="3">Has 4 domains; the Pyr domain which binds the pyrimidine moiety of the thiamine pyrophosphate cofactor, the FAD-binding domain, the PP-binding domain which binds the pyrophosphate portion of thiamine pyrophosphate and the C-terminal membrane binding region. The C-terminus is held closely against the rest of the protein and covers the active site; during activation it unfolds from the rest of the protein and forms an amphipathic helix upon membrane binding, exposing the active site.</text>
</comment>
<feature type="binding site" evidence="3">
    <location>
        <begin position="489"/>
        <end position="495"/>
    </location>
    <ligand>
        <name>thiamine diphosphate</name>
        <dbReference type="ChEBI" id="CHEBI:58937"/>
    </ligand>
</feature>
<keyword evidence="3" id="KW-0446">Lipid-binding</keyword>
<evidence type="ECO:0000313" key="8">
    <source>
        <dbReference type="EMBL" id="GGH74991.1"/>
    </source>
</evidence>
<feature type="binding site" evidence="3">
    <location>
        <position position="76"/>
    </location>
    <ligand>
        <name>thiamine diphosphate</name>
        <dbReference type="ChEBI" id="CHEBI:58937"/>
    </ligand>
</feature>
<comment type="cofactor">
    <cofactor evidence="3">
        <name>Mg(2+)</name>
        <dbReference type="ChEBI" id="CHEBI:18420"/>
    </cofactor>
    <text evidence="3">Binds 1 Mg(2+) ion per subunit.</text>
</comment>
<comment type="function">
    <text evidence="3">A peripheral cell membrane enzyme that catalyzes the oxidative decarboxylation of pyruvate to form acetate and CO(2). It channels electrons from the cytoplasm to the respiratory chain at the cell membrane via ubiquinone.</text>
</comment>
<keyword evidence="3" id="KW-0479">Metal-binding</keyword>
<sequence length="601" mass="64727">MLRPGFACNLPGPEVTGIKKEREMDHMGKTIADSLVEVLIHAGVKRIYGITGDSLNAVIDAVRRSGKIEWIHVRHEEVAAFAAGADADLSGSIAVCAGSSGPGNLHLINGLYECYRSRVPVLAIAAHIPSDEIGSGYFQATHPEQIFQECSVFCETIMSEGQVPRTITMALQTALAHSSVSVVVLPGDVAAKDAGKHQVPQRVIHASKPVVHPSQTELEQLAGYLNDGKKVTLLAGAGCKGAHAEVLALAERLQAPMVVALRGKEHLEYDNPYFVGLTGLIGYASGYHAMMDCDVLLMLGTDFPYRQFYPEHAKILQVDIEPARLGRRTNLERGVCGDVRDTVQALLPLLKEGRDSKHLHKSVERYVKVRKELDGLASGESGRRPIHPQQLAKVVSDLATENAVFSADVGTPTVWAARYLQMNGKRRLIGSFNHGTMANALPQAIGAQATEPERQTIALSGDGGLSMLLGDLLTLKQHKLPVKVVVFNNEALGFVELEMKATGYLETGTDLSRTDFAAVANAMGIYGVRVEDPDQLEDAVKNALNHDGPALIDVVVNRQELSMPPKISAQQAGGFSLWAVKAVLSGHGDELIDLAKSNLLR</sequence>
<keyword evidence="3 8" id="KW-0670">Pyruvate</keyword>
<dbReference type="InterPro" id="IPR011766">
    <property type="entry name" value="TPP_enzyme_TPP-bd"/>
</dbReference>
<dbReference type="InterPro" id="IPR044261">
    <property type="entry name" value="Pyruvate_dehydrogenase"/>
</dbReference>
<comment type="caution">
    <text evidence="8">The sequence shown here is derived from an EMBL/GenBank/DDBJ whole genome shotgun (WGS) entry which is preliminary data.</text>
</comment>
<evidence type="ECO:0000313" key="9">
    <source>
        <dbReference type="Proteomes" id="UP000605427"/>
    </source>
</evidence>
<keyword evidence="3" id="KW-0547">Nucleotide-binding</keyword>
<feature type="binding site" evidence="3">
    <location>
        <begin position="278"/>
        <end position="281"/>
    </location>
    <ligand>
        <name>FAD</name>
        <dbReference type="ChEBI" id="CHEBI:57692"/>
    </ligand>
</feature>
<dbReference type="Gene3D" id="3.40.50.1220">
    <property type="entry name" value="TPP-binding domain"/>
    <property type="match status" value="1"/>
</dbReference>
<feature type="region of interest" description="Membrane-binding domain" evidence="3">
    <location>
        <begin position="560"/>
        <end position="601"/>
    </location>
</feature>
<feature type="region of interest" description="FAD-binding domain" evidence="3">
    <location>
        <begin position="210"/>
        <end position="361"/>
    </location>
</feature>
<feature type="domain" description="Thiamine pyrophosphate enzyme central" evidence="5">
    <location>
        <begin position="218"/>
        <end position="346"/>
    </location>
</feature>
<feature type="domain" description="Thiamine pyrophosphate enzyme N-terminal TPP-binding" evidence="7">
    <location>
        <begin position="30"/>
        <end position="140"/>
    </location>
</feature>
<evidence type="ECO:0000256" key="1">
    <source>
        <dbReference type="ARBA" id="ARBA00007812"/>
    </source>
</evidence>
<keyword evidence="3" id="KW-0274">FAD</keyword>
<dbReference type="InterPro" id="IPR000399">
    <property type="entry name" value="TPP-bd_CS"/>
</dbReference>
<protein>
    <recommendedName>
        <fullName evidence="3">Pyruvate dehydrogenase [ubiquinone]</fullName>
        <ecNumber evidence="3">1.2.5.1</ecNumber>
    </recommendedName>
    <alternativeName>
        <fullName evidence="3">Pyruvate oxidase</fullName>
        <shortName evidence="3">POX</shortName>
    </alternativeName>
    <alternativeName>
        <fullName evidence="3">Pyruvate:ubiquinone-8 oxidoreductase</fullName>
    </alternativeName>
</protein>
<comment type="activity regulation">
    <text evidence="3">The C-terminus inhibits activity; it has to move for the enzyme to be active. Activated by lipid-binding, which occurs via the C-terminus.</text>
</comment>
<comment type="caution">
    <text evidence="3">Lacks conserved residue(s) required for the propagation of feature annotation.</text>
</comment>
<dbReference type="PROSITE" id="PS00187">
    <property type="entry name" value="TPP_ENZYMES"/>
    <property type="match status" value="1"/>
</dbReference>
<dbReference type="SUPFAM" id="SSF52467">
    <property type="entry name" value="DHS-like NAD/FAD-binding domain"/>
    <property type="match status" value="1"/>
</dbReference>
<feature type="binding site" evidence="3">
    <location>
        <begin position="301"/>
        <end position="305"/>
    </location>
    <ligand>
        <name>FAD</name>
        <dbReference type="ChEBI" id="CHEBI:57692"/>
    </ligand>
</feature>
<keyword evidence="3" id="KW-0560">Oxidoreductase</keyword>
<comment type="cofactor">
    <cofactor evidence="3">
        <name>thiamine diphosphate</name>
        <dbReference type="ChEBI" id="CHEBI:58937"/>
    </cofactor>
    <text evidence="3">Binds 1 thiamine pyrophosphate per subunit.</text>
</comment>
<dbReference type="Pfam" id="PF02776">
    <property type="entry name" value="TPP_enzyme_N"/>
    <property type="match status" value="1"/>
</dbReference>
<feature type="domain" description="Thiamine pyrophosphate enzyme TPP-binding" evidence="6">
    <location>
        <begin position="408"/>
        <end position="554"/>
    </location>
</feature>
<feature type="binding site" evidence="3">
    <location>
        <begin position="435"/>
        <end position="437"/>
    </location>
    <ligand>
        <name>thiamine diphosphate</name>
        <dbReference type="ChEBI" id="CHEBI:58937"/>
    </ligand>
</feature>
<comment type="similarity">
    <text evidence="1 3 4">Belongs to the TPP enzyme family.</text>
</comment>
<dbReference type="PANTHER" id="PTHR42981:SF2">
    <property type="entry name" value="PYRUVATE DEHYDROGENASE [UBIQUINONE]"/>
    <property type="match status" value="1"/>
</dbReference>
<comment type="cofactor">
    <cofactor evidence="3">
        <name>FAD</name>
        <dbReference type="ChEBI" id="CHEBI:57692"/>
    </cofactor>
    <text evidence="3">Binds 1 FAD per subunit.</text>
</comment>
<gene>
    <name evidence="3 8" type="primary">poxB</name>
    <name evidence="8" type="ORF">GCM10007362_15660</name>
</gene>
<accession>A0ABQ1ZTN1</accession>
<dbReference type="Pfam" id="PF02775">
    <property type="entry name" value="TPP_enzyme_C"/>
    <property type="match status" value="1"/>
</dbReference>
<evidence type="ECO:0000259" key="7">
    <source>
        <dbReference type="Pfam" id="PF02776"/>
    </source>
</evidence>
<evidence type="ECO:0000256" key="3">
    <source>
        <dbReference type="HAMAP-Rule" id="MF_00850"/>
    </source>
</evidence>
<evidence type="ECO:0000259" key="5">
    <source>
        <dbReference type="Pfam" id="PF00205"/>
    </source>
</evidence>
<comment type="subunit">
    <text evidence="3">Homotetramer.</text>
</comment>
<dbReference type="InterPro" id="IPR047211">
    <property type="entry name" value="POXB-like"/>
</dbReference>
<feature type="binding site" evidence="3">
    <location>
        <position position="462"/>
    </location>
    <ligand>
        <name>Mg(2+)</name>
        <dbReference type="ChEBI" id="CHEBI:18420"/>
    </ligand>
</feature>
<keyword evidence="3" id="KW-0472">Membrane</keyword>
<dbReference type="EC" id="1.2.5.1" evidence="3"/>
<dbReference type="EMBL" id="BMDD01000001">
    <property type="protein sequence ID" value="GGH74991.1"/>
    <property type="molecule type" value="Genomic_DNA"/>
</dbReference>
<dbReference type="PANTHER" id="PTHR42981">
    <property type="entry name" value="PYRUVATE DEHYDROGENASE [UBIQUINONE]"/>
    <property type="match status" value="1"/>
</dbReference>
<evidence type="ECO:0000256" key="2">
    <source>
        <dbReference type="ARBA" id="ARBA00023052"/>
    </source>
</evidence>
<reference evidence="9" key="1">
    <citation type="journal article" date="2019" name="Int. J. Syst. Evol. Microbiol.">
        <title>The Global Catalogue of Microorganisms (GCM) 10K type strain sequencing project: providing services to taxonomists for standard genome sequencing and annotation.</title>
        <authorList>
            <consortium name="The Broad Institute Genomics Platform"/>
            <consortium name="The Broad Institute Genome Sequencing Center for Infectious Disease"/>
            <person name="Wu L."/>
            <person name="Ma J."/>
        </authorList>
    </citation>
    <scope>NUCLEOTIDE SEQUENCE [LARGE SCALE GENOMIC DNA]</scope>
    <source>
        <strain evidence="9">CCM 8702</strain>
    </source>
</reference>
<keyword evidence="9" id="KW-1185">Reference proteome</keyword>
<evidence type="ECO:0000259" key="6">
    <source>
        <dbReference type="Pfam" id="PF02775"/>
    </source>
</evidence>
<comment type="subcellular location">
    <subcellularLocation>
        <location evidence="3">Cell membrane</location>
        <topology evidence="3">Peripheral membrane protein</topology>
        <orientation evidence="3">Cytoplasmic side</orientation>
    </subcellularLocation>
</comment>
<feature type="binding site" evidence="3">
    <location>
        <begin position="462"/>
        <end position="464"/>
    </location>
    <ligand>
        <name>thiamine diphosphate</name>
        <dbReference type="ChEBI" id="CHEBI:58937"/>
    </ligand>
</feature>
<dbReference type="NCBIfam" id="NF006591">
    <property type="entry name" value="PRK09124.1"/>
    <property type="match status" value="1"/>
</dbReference>
<evidence type="ECO:0000256" key="4">
    <source>
        <dbReference type="RuleBase" id="RU362132"/>
    </source>
</evidence>
<dbReference type="SUPFAM" id="SSF52518">
    <property type="entry name" value="Thiamin diphosphate-binding fold (THDP-binding)"/>
    <property type="match status" value="2"/>
</dbReference>
<dbReference type="Pfam" id="PF00205">
    <property type="entry name" value="TPP_enzyme_M"/>
    <property type="match status" value="1"/>
</dbReference>
<comment type="catalytic activity">
    <reaction evidence="3">
        <text>a ubiquinone + pyruvate + H2O = a ubiquinol + acetate + CO2</text>
        <dbReference type="Rhea" id="RHEA:27405"/>
        <dbReference type="Rhea" id="RHEA-COMP:9565"/>
        <dbReference type="Rhea" id="RHEA-COMP:9566"/>
        <dbReference type="ChEBI" id="CHEBI:15361"/>
        <dbReference type="ChEBI" id="CHEBI:15377"/>
        <dbReference type="ChEBI" id="CHEBI:16389"/>
        <dbReference type="ChEBI" id="CHEBI:16526"/>
        <dbReference type="ChEBI" id="CHEBI:17976"/>
        <dbReference type="ChEBI" id="CHEBI:30089"/>
        <dbReference type="EC" id="1.2.5.1"/>
    </reaction>
</comment>
<dbReference type="Gene3D" id="3.40.50.970">
    <property type="match status" value="2"/>
</dbReference>
<dbReference type="InterPro" id="IPR029035">
    <property type="entry name" value="DHS-like_NAD/FAD-binding_dom"/>
</dbReference>
<feature type="site" description="Moves into active site upon enzyme activation, plays a role in electron transfer" evidence="3">
    <location>
        <position position="494"/>
    </location>
</feature>
<dbReference type="InterPro" id="IPR012000">
    <property type="entry name" value="Thiamin_PyroP_enz_cen_dom"/>
</dbReference>
<keyword evidence="3" id="KW-0285">Flavoprotein</keyword>
<keyword evidence="3" id="KW-1003">Cell membrane</keyword>